<dbReference type="Proteomes" id="UP000462055">
    <property type="component" value="Unassembled WGS sequence"/>
</dbReference>
<evidence type="ECO:0000313" key="3">
    <source>
        <dbReference type="Proteomes" id="UP000462055"/>
    </source>
</evidence>
<sequence length="520" mass="55954">MSAAPPPWDTGADPDALLAVALSARDPGARRRAAARIEALWDGGPERRKVIWWLLRERLTSPSGPSSPDRRLPGWTKVADGSAGAPRVSWTGIWRSGSRAGDRMHLPETAERFLFGPDPDCPRVPRIRLVAGLGLGTASEAVLLLDLALRADDPALRDRCAAVVAETDEPHVLDALEYVFSQAFGRWVNHATDRGELILGQRPELWDADGAPTPLLSLLLGNPHVPRPPGAEADDPTPYSAVLAALRGRFDLLARFPPGLLVHELLTVMEDRPGTPAHEACGRALRALDDGPAREILCEAAMEDFEDDAVAAVADAGYLPADPDLVPLFLMLTRQWERLAAADPDGRRLRDFLVRDEAAPNLGGLVRILEQDAQPHPATAHDDAIPHDAREHALAALRAIGPGAAGNRLCAMAVDGVGVAVRVVAETGLVPVPGNPRDLALFLYRTGQWERYDAADPDGRYLRERVARLSPYDDERTKLRAAAERGGRPMPCGPRSAPPRPDPYWPGGTGVGGTGGFTSH</sequence>
<gene>
    <name evidence="2" type="ORF">F8568_005455</name>
</gene>
<feature type="compositionally biased region" description="Basic and acidic residues" evidence="1">
    <location>
        <begin position="473"/>
        <end position="487"/>
    </location>
</feature>
<dbReference type="AlphaFoldDB" id="A0A6I4M6C8"/>
<reference evidence="2" key="1">
    <citation type="submission" date="2019-12" db="EMBL/GenBank/DDBJ databases">
        <title>Actinomadura physcomitrii sp. nov., a novel actinomycete isolated from moss [Physcomitrium sphaericum (Ludw) Fuernr].</title>
        <authorList>
            <person name="Zhuang X."/>
        </authorList>
    </citation>
    <scope>NUCLEOTIDE SEQUENCE [LARGE SCALE GENOMIC DNA]</scope>
    <source>
        <strain evidence="2">LD22</strain>
    </source>
</reference>
<evidence type="ECO:0000256" key="1">
    <source>
        <dbReference type="SAM" id="MobiDB-lite"/>
    </source>
</evidence>
<dbReference type="RefSeq" id="WP_151592000.1">
    <property type="nucleotide sequence ID" value="NZ_WBMS02000003.1"/>
</dbReference>
<protein>
    <submittedName>
        <fullName evidence="2">Uncharacterized protein</fullName>
    </submittedName>
</protein>
<name>A0A6I4M6C8_9ACTN</name>
<evidence type="ECO:0000313" key="2">
    <source>
        <dbReference type="EMBL" id="MVZ99833.1"/>
    </source>
</evidence>
<feature type="region of interest" description="Disordered" evidence="1">
    <location>
        <begin position="473"/>
        <end position="520"/>
    </location>
</feature>
<feature type="compositionally biased region" description="Gly residues" evidence="1">
    <location>
        <begin position="507"/>
        <end position="520"/>
    </location>
</feature>
<keyword evidence="3" id="KW-1185">Reference proteome</keyword>
<comment type="caution">
    <text evidence="2">The sequence shown here is derived from an EMBL/GenBank/DDBJ whole genome shotgun (WGS) entry which is preliminary data.</text>
</comment>
<organism evidence="2 3">
    <name type="scientific">Actinomadura physcomitrii</name>
    <dbReference type="NCBI Taxonomy" id="2650748"/>
    <lineage>
        <taxon>Bacteria</taxon>
        <taxon>Bacillati</taxon>
        <taxon>Actinomycetota</taxon>
        <taxon>Actinomycetes</taxon>
        <taxon>Streptosporangiales</taxon>
        <taxon>Thermomonosporaceae</taxon>
        <taxon>Actinomadura</taxon>
    </lineage>
</organism>
<dbReference type="EMBL" id="WBMS02000003">
    <property type="protein sequence ID" value="MVZ99833.1"/>
    <property type="molecule type" value="Genomic_DNA"/>
</dbReference>
<proteinExistence type="predicted"/>
<accession>A0A6I4M6C8</accession>